<evidence type="ECO:0000259" key="1">
    <source>
        <dbReference type="Pfam" id="PF06985"/>
    </source>
</evidence>
<dbReference type="PANTHER" id="PTHR24148:SF73">
    <property type="entry name" value="HET DOMAIN PROTEIN (AFU_ORTHOLOGUE AFUA_8G01020)"/>
    <property type="match status" value="1"/>
</dbReference>
<feature type="non-terminal residue" evidence="2">
    <location>
        <position position="150"/>
    </location>
</feature>
<proteinExistence type="predicted"/>
<organism evidence="2 3">
    <name type="scientific">Cercospora zeae-maydis SCOH1-5</name>
    <dbReference type="NCBI Taxonomy" id="717836"/>
    <lineage>
        <taxon>Eukaryota</taxon>
        <taxon>Fungi</taxon>
        <taxon>Dikarya</taxon>
        <taxon>Ascomycota</taxon>
        <taxon>Pezizomycotina</taxon>
        <taxon>Dothideomycetes</taxon>
        <taxon>Dothideomycetidae</taxon>
        <taxon>Mycosphaerellales</taxon>
        <taxon>Mycosphaerellaceae</taxon>
        <taxon>Cercospora</taxon>
    </lineage>
</organism>
<dbReference type="InterPro" id="IPR010730">
    <property type="entry name" value="HET"/>
</dbReference>
<feature type="domain" description="Heterokaryon incompatibility" evidence="1">
    <location>
        <begin position="50"/>
        <end position="143"/>
    </location>
</feature>
<name>A0A6A6FUW5_9PEZI</name>
<protein>
    <recommendedName>
        <fullName evidence="1">Heterokaryon incompatibility domain-containing protein</fullName>
    </recommendedName>
</protein>
<gene>
    <name evidence="2" type="ORF">CERZMDRAFT_32569</name>
</gene>
<evidence type="ECO:0000313" key="2">
    <source>
        <dbReference type="EMBL" id="KAF2217050.1"/>
    </source>
</evidence>
<sequence length="150" mass="16750">MDDNIQIYAPLDASSRQIRVAKVLPNQDPSALVQCELEVLVLDAATDSTFEALSYCWGDPRITANIELNGAIAAVTVNLEAALRQFRTDAGGRVVFIWIDAICINQQDVEERNSQVALMQEIYTKATNVRLWLGIADRESEKVCQVLRRL</sequence>
<dbReference type="EMBL" id="ML992663">
    <property type="protein sequence ID" value="KAF2217050.1"/>
    <property type="molecule type" value="Genomic_DNA"/>
</dbReference>
<keyword evidence="3" id="KW-1185">Reference proteome</keyword>
<dbReference type="Proteomes" id="UP000799539">
    <property type="component" value="Unassembled WGS sequence"/>
</dbReference>
<reference evidence="2" key="1">
    <citation type="journal article" date="2020" name="Stud. Mycol.">
        <title>101 Dothideomycetes genomes: a test case for predicting lifestyles and emergence of pathogens.</title>
        <authorList>
            <person name="Haridas S."/>
            <person name="Albert R."/>
            <person name="Binder M."/>
            <person name="Bloem J."/>
            <person name="Labutti K."/>
            <person name="Salamov A."/>
            <person name="Andreopoulos B."/>
            <person name="Baker S."/>
            <person name="Barry K."/>
            <person name="Bills G."/>
            <person name="Bluhm B."/>
            <person name="Cannon C."/>
            <person name="Castanera R."/>
            <person name="Culley D."/>
            <person name="Daum C."/>
            <person name="Ezra D."/>
            <person name="Gonzalez J."/>
            <person name="Henrissat B."/>
            <person name="Kuo A."/>
            <person name="Liang C."/>
            <person name="Lipzen A."/>
            <person name="Lutzoni F."/>
            <person name="Magnuson J."/>
            <person name="Mondo S."/>
            <person name="Nolan M."/>
            <person name="Ohm R."/>
            <person name="Pangilinan J."/>
            <person name="Park H.-J."/>
            <person name="Ramirez L."/>
            <person name="Alfaro M."/>
            <person name="Sun H."/>
            <person name="Tritt A."/>
            <person name="Yoshinaga Y."/>
            <person name="Zwiers L.-H."/>
            <person name="Turgeon B."/>
            <person name="Goodwin S."/>
            <person name="Spatafora J."/>
            <person name="Crous P."/>
            <person name="Grigoriev I."/>
        </authorList>
    </citation>
    <scope>NUCLEOTIDE SEQUENCE</scope>
    <source>
        <strain evidence="2">SCOH1-5</strain>
    </source>
</reference>
<dbReference type="PANTHER" id="PTHR24148">
    <property type="entry name" value="ANKYRIN REPEAT DOMAIN-CONTAINING PROTEIN 39 HOMOLOG-RELATED"/>
    <property type="match status" value="1"/>
</dbReference>
<accession>A0A6A6FUW5</accession>
<dbReference type="InterPro" id="IPR052895">
    <property type="entry name" value="HetReg/Transcr_Mod"/>
</dbReference>
<dbReference type="AlphaFoldDB" id="A0A6A6FUW5"/>
<evidence type="ECO:0000313" key="3">
    <source>
        <dbReference type="Proteomes" id="UP000799539"/>
    </source>
</evidence>
<dbReference type="Pfam" id="PF06985">
    <property type="entry name" value="HET"/>
    <property type="match status" value="1"/>
</dbReference>
<dbReference type="OrthoDB" id="2157530at2759"/>